<dbReference type="EMBL" id="CP149822">
    <property type="protein sequence ID" value="WZN39796.1"/>
    <property type="molecule type" value="Genomic_DNA"/>
</dbReference>
<evidence type="ECO:0000256" key="3">
    <source>
        <dbReference type="ARBA" id="ARBA00023082"/>
    </source>
</evidence>
<dbReference type="SUPFAM" id="SSF88946">
    <property type="entry name" value="Sigma2 domain of RNA polymerase sigma factors"/>
    <property type="match status" value="1"/>
</dbReference>
<name>A0ABZ2YJA5_9BACT</name>
<organism evidence="7 8">
    <name type="scientific">Chitinophaga pollutisoli</name>
    <dbReference type="NCBI Taxonomy" id="3133966"/>
    <lineage>
        <taxon>Bacteria</taxon>
        <taxon>Pseudomonadati</taxon>
        <taxon>Bacteroidota</taxon>
        <taxon>Chitinophagia</taxon>
        <taxon>Chitinophagales</taxon>
        <taxon>Chitinophagaceae</taxon>
        <taxon>Chitinophaga</taxon>
    </lineage>
</organism>
<evidence type="ECO:0000313" key="8">
    <source>
        <dbReference type="Proteomes" id="UP001485459"/>
    </source>
</evidence>
<proteinExistence type="inferred from homology"/>
<dbReference type="PANTHER" id="PTHR43133:SF46">
    <property type="entry name" value="RNA POLYMERASE SIGMA-70 FACTOR ECF SUBFAMILY"/>
    <property type="match status" value="1"/>
</dbReference>
<reference evidence="8" key="1">
    <citation type="submission" date="2024-03" db="EMBL/GenBank/DDBJ databases">
        <title>Chitinophaga horti sp. nov., isolated from garden soil.</title>
        <authorList>
            <person name="Lee D.S."/>
            <person name="Han D.M."/>
            <person name="Baek J.H."/>
            <person name="Choi D.G."/>
            <person name="Jeon J.H."/>
            <person name="Jeon C.O."/>
        </authorList>
    </citation>
    <scope>NUCLEOTIDE SEQUENCE [LARGE SCALE GENOMIC DNA]</scope>
    <source>
        <strain evidence="8">GPA1</strain>
    </source>
</reference>
<dbReference type="InterPro" id="IPR013324">
    <property type="entry name" value="RNA_pol_sigma_r3/r4-like"/>
</dbReference>
<dbReference type="InterPro" id="IPR014284">
    <property type="entry name" value="RNA_pol_sigma-70_dom"/>
</dbReference>
<dbReference type="NCBIfam" id="TIGR02985">
    <property type="entry name" value="Sig70_bacteroi1"/>
    <property type="match status" value="1"/>
</dbReference>
<dbReference type="Pfam" id="PF04542">
    <property type="entry name" value="Sigma70_r2"/>
    <property type="match status" value="1"/>
</dbReference>
<keyword evidence="8" id="KW-1185">Reference proteome</keyword>
<dbReference type="InterPro" id="IPR036388">
    <property type="entry name" value="WH-like_DNA-bd_sf"/>
</dbReference>
<evidence type="ECO:0000259" key="5">
    <source>
        <dbReference type="Pfam" id="PF04542"/>
    </source>
</evidence>
<feature type="domain" description="RNA polymerase sigma factor 70 region 4 type 2" evidence="6">
    <location>
        <begin position="114"/>
        <end position="163"/>
    </location>
</feature>
<keyword evidence="4" id="KW-0804">Transcription</keyword>
<accession>A0ABZ2YJA5</accession>
<dbReference type="InterPro" id="IPR039425">
    <property type="entry name" value="RNA_pol_sigma-70-like"/>
</dbReference>
<dbReference type="InterPro" id="IPR014327">
    <property type="entry name" value="RNA_pol_sigma70_bacteroid"/>
</dbReference>
<evidence type="ECO:0000256" key="2">
    <source>
        <dbReference type="ARBA" id="ARBA00023015"/>
    </source>
</evidence>
<keyword evidence="2" id="KW-0805">Transcription regulation</keyword>
<keyword evidence="3" id="KW-0731">Sigma factor</keyword>
<evidence type="ECO:0000256" key="4">
    <source>
        <dbReference type="ARBA" id="ARBA00023163"/>
    </source>
</evidence>
<dbReference type="NCBIfam" id="TIGR02937">
    <property type="entry name" value="sigma70-ECF"/>
    <property type="match status" value="1"/>
</dbReference>
<evidence type="ECO:0000256" key="1">
    <source>
        <dbReference type="ARBA" id="ARBA00010641"/>
    </source>
</evidence>
<protein>
    <submittedName>
        <fullName evidence="7">RNA polymerase sigma-70 factor</fullName>
    </submittedName>
</protein>
<feature type="domain" description="RNA polymerase sigma-70 region 2" evidence="5">
    <location>
        <begin position="17"/>
        <end position="80"/>
    </location>
</feature>
<dbReference type="RefSeq" id="WP_341834764.1">
    <property type="nucleotide sequence ID" value="NZ_CP149822.1"/>
</dbReference>
<dbReference type="Pfam" id="PF08281">
    <property type="entry name" value="Sigma70_r4_2"/>
    <property type="match status" value="1"/>
</dbReference>
<comment type="similarity">
    <text evidence="1">Belongs to the sigma-70 factor family. ECF subfamily.</text>
</comment>
<evidence type="ECO:0000313" key="7">
    <source>
        <dbReference type="EMBL" id="WZN39796.1"/>
    </source>
</evidence>
<dbReference type="PANTHER" id="PTHR43133">
    <property type="entry name" value="RNA POLYMERASE ECF-TYPE SIGMA FACTO"/>
    <property type="match status" value="1"/>
</dbReference>
<dbReference type="InterPro" id="IPR007627">
    <property type="entry name" value="RNA_pol_sigma70_r2"/>
</dbReference>
<sequence>MDSNGKKYLTSDFSSVFHTWYEKLHRYAYTMLKDADEASDTVQFVFTRLWERWDELEETAELGPYLYRSVHNHCLNRIRKVGNMRTFNAWLNRGAPPAHSDAGNKLAVAELNTRIAAALDALPPQCRLIFTMSREQDKKYAEIARELSISVKTVESQMSKALRILREKLADYIAAGGALLMYIEKLLS</sequence>
<dbReference type="Gene3D" id="1.10.1740.10">
    <property type="match status" value="1"/>
</dbReference>
<dbReference type="InterPro" id="IPR013325">
    <property type="entry name" value="RNA_pol_sigma_r2"/>
</dbReference>
<dbReference type="InterPro" id="IPR013249">
    <property type="entry name" value="RNA_pol_sigma70_r4_t2"/>
</dbReference>
<evidence type="ECO:0000259" key="6">
    <source>
        <dbReference type="Pfam" id="PF08281"/>
    </source>
</evidence>
<dbReference type="CDD" id="cd06171">
    <property type="entry name" value="Sigma70_r4"/>
    <property type="match status" value="1"/>
</dbReference>
<gene>
    <name evidence="7" type="ORF">WJU16_17600</name>
</gene>
<dbReference type="Gene3D" id="1.10.10.10">
    <property type="entry name" value="Winged helix-like DNA-binding domain superfamily/Winged helix DNA-binding domain"/>
    <property type="match status" value="1"/>
</dbReference>
<dbReference type="SUPFAM" id="SSF88659">
    <property type="entry name" value="Sigma3 and sigma4 domains of RNA polymerase sigma factors"/>
    <property type="match status" value="1"/>
</dbReference>
<dbReference type="Proteomes" id="UP001485459">
    <property type="component" value="Chromosome"/>
</dbReference>